<evidence type="ECO:0000259" key="2">
    <source>
        <dbReference type="Pfam" id="PF01458"/>
    </source>
</evidence>
<dbReference type="Proteomes" id="UP000627538">
    <property type="component" value="Unassembled WGS sequence"/>
</dbReference>
<dbReference type="AlphaFoldDB" id="A0A8I0KV74"/>
<dbReference type="EMBL" id="JACRUO010000001">
    <property type="protein sequence ID" value="MBD3688644.1"/>
    <property type="molecule type" value="Genomic_DNA"/>
</dbReference>
<dbReference type="InterPro" id="IPR055346">
    <property type="entry name" value="Fe-S_cluster_assembly_SufBD"/>
</dbReference>
<name>A0A8I0KV74_9ACTO</name>
<comment type="similarity">
    <text evidence="1">Belongs to the iron-sulfur cluster assembly SufBD family.</text>
</comment>
<evidence type="ECO:0000313" key="4">
    <source>
        <dbReference type="Proteomes" id="UP000627538"/>
    </source>
</evidence>
<reference evidence="3 4" key="1">
    <citation type="submission" date="2020-08" db="EMBL/GenBank/DDBJ databases">
        <title>Winkia gen. nov., sp. nov., isolated from faeces of the Anser albifrons in China.</title>
        <authorList>
            <person name="Liu Q."/>
        </authorList>
    </citation>
    <scope>NUCLEOTIDE SEQUENCE [LARGE SCALE GENOMIC DNA]</scope>
    <source>
        <strain evidence="3 4">C62</strain>
    </source>
</reference>
<feature type="domain" description="SUF system FeS cluster assembly SufBD core" evidence="2">
    <location>
        <begin position="129"/>
        <end position="355"/>
    </location>
</feature>
<evidence type="ECO:0000256" key="1">
    <source>
        <dbReference type="ARBA" id="ARBA00043967"/>
    </source>
</evidence>
<sequence length="386" mass="41871">MGGLVSEISITQDKAASSRADRASSFELADLPVPTGREEDWRFTPIERVRDLFDPATYGGTVLPTVEGPDAVTVEEVERGDERLGRVQAPGDRTSVVAWNTFERACVLTVPRGAQVDEPIYVRYAGAQRGAPQASHLVIDVAADASAQIILEHTGSLVMNGTVEVNVGENASLELVSLQEWDAEAVHACAHRMNIGGGAKLKHVVVTLGGETVRLTPDVNFVGEGAEVEMLGLYFTDTDQHHEHRLYVDHDLRNCRSRVTYKGALQGQRAHAVWIGDVLIGSGAFGTDSYELNRNLVLNEGAKADSVPNLEIENGDIEGAGHASATGRFDDEQLFYLMSRGMDESTARKLVVHGFFAELIHQIEIPHVEQRLLDAVDAELEAGGNL</sequence>
<dbReference type="PANTHER" id="PTHR43575">
    <property type="entry name" value="PROTEIN ABCI7, CHLOROPLASTIC"/>
    <property type="match status" value="1"/>
</dbReference>
<dbReference type="InterPro" id="IPR011542">
    <property type="entry name" value="SUF_FeS_clus_asmbl_SufD"/>
</dbReference>
<dbReference type="InterPro" id="IPR037284">
    <property type="entry name" value="SUF_FeS_clus_asmbl_SufBD_sf"/>
</dbReference>
<organism evidence="3 4">
    <name type="scientific">Nanchangia anserum</name>
    <dbReference type="NCBI Taxonomy" id="2692125"/>
    <lineage>
        <taxon>Bacteria</taxon>
        <taxon>Bacillati</taxon>
        <taxon>Actinomycetota</taxon>
        <taxon>Actinomycetes</taxon>
        <taxon>Actinomycetales</taxon>
        <taxon>Actinomycetaceae</taxon>
        <taxon>Nanchangia</taxon>
    </lineage>
</organism>
<comment type="caution">
    <text evidence="3">The sequence shown here is derived from an EMBL/GenBank/DDBJ whole genome shotgun (WGS) entry which is preliminary data.</text>
</comment>
<dbReference type="InterPro" id="IPR000825">
    <property type="entry name" value="SUF_FeS_clus_asmbl_SufBD_core"/>
</dbReference>
<protein>
    <submittedName>
        <fullName evidence="3">Fe-S cluster assembly protein SufD</fullName>
    </submittedName>
</protein>
<evidence type="ECO:0000313" key="3">
    <source>
        <dbReference type="EMBL" id="MBD3688644.1"/>
    </source>
</evidence>
<dbReference type="GO" id="GO:0016226">
    <property type="term" value="P:iron-sulfur cluster assembly"/>
    <property type="evidence" value="ECO:0007669"/>
    <property type="project" value="InterPro"/>
</dbReference>
<proteinExistence type="inferred from homology"/>
<dbReference type="NCBIfam" id="TIGR01981">
    <property type="entry name" value="sufD"/>
    <property type="match status" value="1"/>
</dbReference>
<gene>
    <name evidence="3" type="primary">sufD</name>
    <name evidence="3" type="ORF">H8R10_00075</name>
</gene>
<keyword evidence="4" id="KW-1185">Reference proteome</keyword>
<dbReference type="PANTHER" id="PTHR43575:SF1">
    <property type="entry name" value="PROTEIN ABCI7, CHLOROPLASTIC"/>
    <property type="match status" value="1"/>
</dbReference>
<dbReference type="SUPFAM" id="SSF101960">
    <property type="entry name" value="Stabilizer of iron transporter SufD"/>
    <property type="match status" value="1"/>
</dbReference>
<dbReference type="Pfam" id="PF01458">
    <property type="entry name" value="SUFBD_core"/>
    <property type="match status" value="1"/>
</dbReference>
<accession>A0A8I0KV74</accession>